<dbReference type="InterPro" id="IPR055826">
    <property type="entry name" value="DUF7402"/>
</dbReference>
<sequence length="3947" mass="423484">MINGSGLWRSQDSLIVDSGTYSLGSLTIHNRGRIDVDGQLALRGSTHSVQNTSAMLVNAAGGEIMFESSCLKLSGAIGMDNSGLLQCKGIVDSWMLDSTVQVVNTGSMDVGMKDFFGNLVNHGNFSLRNGRIDTHDAAFTGWTRQNVHRMSTAQGGHQFADSSSPTPGYYDFYGLGNSFYGLTSQNQQREDIGHSIHLARILLYSSALSLENLEDTADISTAQEQSDGSHSGPSQGYRSPGSQETFQADPFTEPLITSTDNFQRRDILTDSSRTEYHRLLAAAVARKLNNQEQEKHRQNASLADENAAAGADSSDSDNDDGLMTPSPIFDPYEEADIVSMMMDSLGDSEDDLFHDEGVFDDFPDIISDDIQHEDYLNVTQEYGFYYYNDELGDMERVENEDAVQICLNLTDGYIYLRNTEDGSWQSTNHTEPSPELLDLYSSNNTAADVVREYLYYSQVDYFRYYHAMQDVMLEMDFDMDLEDDASDSVANASVPFGHDSEGQARDHADPAAAGSMTKADSTGAYEGSSTRRRRLTAGTINGHMYFGSFEPGSSSAPQYSVENTGEMILEHYFTGHHTNTGRLYFRSALANTGKLTLCIQGKTGHYNEHWIHMQGGGSSLIDAPLDFNTCDYYGAGGHGYRRIQFSKNSFVWEAPRVHRDRNWRIYFDSDWASTTQFRLGSSAVDVVLEPSAYVSTASTVHIRGRSVSTGGLDIRNSGSAVDIHSASSADIDGNVYLNDRCSLTIFGLGLIHVTHAVNLYNRDSLIMVGDEVQVGHGIAARTLCTAQLNSSSWVEVGQGLSATGTSIVGIYGHNGRVRVGSAMSVSGTSTVNIASLGDIETSSSEVGQGLTVSGSSVVSIDSASSSNITDSLHVSGRSAITVSSGRNTEVGDGLSVSSGSLLIVHSGENTTVGDALGISSSSALTVRSGGNTTIGAALSVSSSSVLTVRSGGNTTVGAALSVSSSSTLTALSGGSMAVGGRLSTVGSSGLTVDSGRETTLGQDLIASGGSTVHLECAVIRIHGDRLMSTVSSFGYRRALNSQNEELALSASDASTIHMGINDSSSMATGAQSVIDVGGMVDITSSSYVYFIGNITLGGYGVRTCLRSQSNGVVRFGPQSHVLLNGYIDLEGTMINLDEEVALSASPVSDINPLDSARNSSSVWNNDAAGTGNNQGQLVSPAGWMADDSESYPFTCGILGFAETRCSASSQSSGSHTCTKAFDSSGPSEWRTQDEGVGAWIHIHFIDNMTIGSMQFANMCEAEASRSQALTISFSDGSTQHIDNVPNDCSTAIYSLSAVRTSYVNITISAVHDDGRDAAAGSSRGITTGAQRICFFSPDESATSVGGWLENDLSWTANDPSYRSSVHGHSHSPVNALNAYNVRSAWHSGRGRHNQWVAFNFGVNVTLSAVSTTGNPSWSTGYQFRSFAFEAAESLSGPWVSVYSGTGANTVARQTFEFPKYSAACWRLMMHDNHARGDWFSLGAINFYAPEAGADGLVTMRTTRPQPWHEMDAGSVRPIHGVVTQGHAHPWIKHGYVTGYTVQASNDGTNWTRVDNGSVFLGNVDETTFKVNEFDVVVVARYIRIYPEKWCMRITLRAGLFTRGAGSLGISYPQRSQWAEFNPHENRRSWRHHMSMRVGVLLYQSADADEHIHDEVAYHRLAAHLHLESRSTMDLSSSAQTLRWESGKISGGHATAISLETWEIANSDRVYLAGMLGRRVLNPNDSARNSSSVYGDHGAGTGYNRGSLDSPTGWRAKANGRVMLTGNWHSFDGDYGIPTYYLYSSVCMVYGRLPPECRPSYRLIFNLNYNGYTVRVDVQVNGIVAWQAGGNQGSWLSLTGITFATAVDEAADEWHQLDMGFATSIIGIVTQGQADSDEWVTAFRVSVSYNGSSWIDVDDASTYQGNSDRSTKKTTLFSEIVTARYIRIFPTSFYGQIALRAGVLVCAGCIRFPPGHTETNVLFLGGPQSSPHIVIPVDATVKVGGLAVIKGGSSIKLSGALSTFDTLWVNGEVCGDGAWNTNNQLSVESGSYDVGSLTIHNRGRIDVDGQLALRGSTHSVQNTSAMLVNAAGGEIMFESSCLKLSGAIGMDNSGLLQCKGIVDSWMLDNTVQVVNMGSMDVGMKDFFGNLVNHGNFSLRNGRIDTHDAAFTGWIERNSGRYTDDLKQRGSAASVISSSSGAFYGLDGDTFYGLAMDEVHSISPVLLAQGLRIGGLLENSRRGSRKTRRASRRLHTAEKNSAELTSRDQSTVGNSVVDEDTAASSDNTTVSADSSDSDNDDGLMTPSPIFDPYEEADIVSMMMDSLGDSEDDLFHDEGVFDDFPDIISDDIQHEDYLNVTQQYGFYYYNDELGDMERVENEDAVQICLNLTDGYIYLRNTEDGSWQSTNHTEPSPELLDLYSSNNTAADVVREYLYYSQVDYFRYYHAMQDVMLEMDFDMDLEDDASDSVANASVPFGHDSEGQARDHADPAAAGSMTKADSTGAYEGSSTRRRRLTAGTINGHMYFGSFEPGSSSAPQYSVENTGEMILEHYFTGHHTNTGRMYFRSALANTGKLTLCIQGKTGHYNEHWIHMQGGGSSLIDAPLDFNTCDYYGAGGHGYRRTQFSKNSFVWEAPRVHRDRNWRIYFDSDWASTTQFRLGSSAVDVVLEPSAYVSTASTVHIRGRSVSTGGLDIRNSGSAVDIHSASSADIDGNVYLNDRCSLTIFGLGLIHVTHAVNLYNRDSLIMVGDEVQVGHGIAARTLCTAQLNSSSWVEVGQGLSATGTSIVGIYGHNGRVRVGSAMSVSGTSTVNIASLGDIETSSSEVGQGLTVSGSSVVSIDSASSSNVTDSLHVSGRSAITVSSGRNTEVGDGLSVSSGSLLTVHSGENTTVGDALGISSSSALTVRSGGNTTIGAALSVSSSSVLTVRSGGNTTVGAALSVSSSSTLTALSGGSMAVGGRLSTVGSSGLTVDSGRETTLGQDLIASGGSTVHLECAVIRIHGDRLMSTVSSFGYRRALNSQNEELALSASDASTIHMGINDSSSMATGAQSVIDVGGMVDITSSSYVYFIGNITLGGYGVRTCLRSQSNGVVRFGPQSHVLLNGYIDLEGTMINLDEEVALSASPVSDINPLDSARNSSSVWNNDAAGTGNNQGQLVSPAGWMADDSESYPFTCGILGFAETRCSASSQSSGSHTCTKAFDSSGPSEWRTQDEGVGAWIHIHFIDNMTIGSMQFANMCEAEASRSQALTISFSDGSTQHIDNVPNDCSTAIYSLSAVRTSYVNITISAVHDDGRDAAAGSSRGITTGAQRICFFSPDESATSVGGWLENDLSWTANDPSYRSSVHGHSHSPVNALNAYNVRSAWHSGRGRHNQWVAFNFGVNVTLSAVSTTGNPSWSTGYQFRSFAFEAAESLSGPWVSVYSGTGANTVARQTFEFPKYSAACWRLMMHDNHARGDWFSLGAINFYAPEAGADGLVTMRTTRPQPWHEMDAGSVRPIHGVVTQGHAHPWIKHGYVTGYTVQASNDGTNWTRVDNGSVFLGNVDETTFKVNEFDVVVVARYIRIYPEKWCMRITLRAGLFTRGAGSLGISYPQRSQWAEFNPHENRRRRAVAVSWCVQVVPSFSSAREGDNELQAPPTLCFPGGWGIAGSTSPAATCTGSGVDPASPDFACQLPPPPTTEEQSVGSPGGRFQGESAFLGIGEIPGGDSRESAFLGIGEWALHPVEGGGLVVETLVEEAVQRARGMGVAEAATVLPAEGVRATNIHYGEVAGRVAYYDDGGRRGYVQGVPQSGGQCPVCLGTFLVGQVFLMWLCGHPDHQWVVAHDGDPPPGVVAHEDGDPPPGVVDPAFRTPVCSERTAPHPVRMAHHYLRRAHWTDEYPRWDGSHGVVRERSRGADADVNADRAQRREHLVDPERLMSGVISLVKEGQLGKRIRRPDPGVVASLEPATPEALTRVVAPEWGGVDTPV</sequence>
<dbReference type="PROSITE" id="PS50022">
    <property type="entry name" value="FA58C_3"/>
    <property type="match status" value="3"/>
</dbReference>
<evidence type="ECO:0000259" key="2">
    <source>
        <dbReference type="PROSITE" id="PS50022"/>
    </source>
</evidence>
<keyword evidence="4" id="KW-1185">Reference proteome</keyword>
<evidence type="ECO:0000256" key="1">
    <source>
        <dbReference type="SAM" id="MobiDB-lite"/>
    </source>
</evidence>
<feature type="domain" description="F5/8 type C" evidence="2">
    <location>
        <begin position="1828"/>
        <end position="1945"/>
    </location>
</feature>
<feature type="region of interest" description="Disordered" evidence="1">
    <location>
        <begin position="220"/>
        <end position="247"/>
    </location>
</feature>
<evidence type="ECO:0000313" key="3">
    <source>
        <dbReference type="EMBL" id="KAK3280780.1"/>
    </source>
</evidence>
<dbReference type="InterPro" id="IPR000421">
    <property type="entry name" value="FA58C"/>
</dbReference>
<comment type="caution">
    <text evidence="3">The sequence shown here is derived from an EMBL/GenBank/DDBJ whole genome shotgun (WGS) entry which is preliminary data.</text>
</comment>
<feature type="compositionally biased region" description="Low complexity" evidence="1">
    <location>
        <begin position="300"/>
        <end position="313"/>
    </location>
</feature>
<accession>A0AAE0GM70</accession>
<feature type="region of interest" description="Disordered" evidence="1">
    <location>
        <begin position="490"/>
        <end position="533"/>
    </location>
</feature>
<feature type="compositionally biased region" description="Basic and acidic residues" evidence="1">
    <location>
        <begin position="2457"/>
        <end position="2468"/>
    </location>
</feature>
<feature type="region of interest" description="Disordered" evidence="1">
    <location>
        <begin position="2449"/>
        <end position="2492"/>
    </location>
</feature>
<proteinExistence type="predicted"/>
<dbReference type="SUPFAM" id="SSF49785">
    <property type="entry name" value="Galactose-binding domain-like"/>
    <property type="match status" value="7"/>
</dbReference>
<dbReference type="InterPro" id="IPR008979">
    <property type="entry name" value="Galactose-bd-like_sf"/>
</dbReference>
<feature type="compositionally biased region" description="Polar residues" evidence="1">
    <location>
        <begin position="2240"/>
        <end position="2252"/>
    </location>
</feature>
<feature type="domain" description="F5/8 type C" evidence="2">
    <location>
        <begin position="3393"/>
        <end position="3561"/>
    </location>
</feature>
<feature type="domain" description="F5/8 type C" evidence="2">
    <location>
        <begin position="1434"/>
        <end position="1602"/>
    </location>
</feature>
<reference evidence="3 4" key="1">
    <citation type="journal article" date="2015" name="Genome Biol. Evol.">
        <title>Comparative Genomics of a Bacterivorous Green Alga Reveals Evolutionary Causalities and Consequences of Phago-Mixotrophic Mode of Nutrition.</title>
        <authorList>
            <person name="Burns J.A."/>
            <person name="Paasch A."/>
            <person name="Narechania A."/>
            <person name="Kim E."/>
        </authorList>
    </citation>
    <scope>NUCLEOTIDE SEQUENCE [LARGE SCALE GENOMIC DNA]</scope>
    <source>
        <strain evidence="3 4">PLY_AMNH</strain>
    </source>
</reference>
<feature type="compositionally biased region" description="Basic residues" evidence="1">
    <location>
        <begin position="2220"/>
        <end position="2232"/>
    </location>
</feature>
<feature type="compositionally biased region" description="Low complexity" evidence="1">
    <location>
        <begin position="2260"/>
        <end position="2272"/>
    </location>
</feature>
<dbReference type="EMBL" id="LGRX02004261">
    <property type="protein sequence ID" value="KAK3280780.1"/>
    <property type="molecule type" value="Genomic_DNA"/>
</dbReference>
<gene>
    <name evidence="3" type="ORF">CYMTET_11394</name>
</gene>
<feature type="compositionally biased region" description="Basic and acidic residues" evidence="1">
    <location>
        <begin position="498"/>
        <end position="509"/>
    </location>
</feature>
<feature type="region of interest" description="Disordered" evidence="1">
    <location>
        <begin position="2218"/>
        <end position="2288"/>
    </location>
</feature>
<dbReference type="Gene3D" id="2.60.120.260">
    <property type="entry name" value="Galactose-binding domain-like"/>
    <property type="match status" value="7"/>
</dbReference>
<evidence type="ECO:0000313" key="4">
    <source>
        <dbReference type="Proteomes" id="UP001190700"/>
    </source>
</evidence>
<dbReference type="Pfam" id="PF24135">
    <property type="entry name" value="DUF7402"/>
    <property type="match status" value="2"/>
</dbReference>
<dbReference type="Pfam" id="PF00754">
    <property type="entry name" value="F5_F8_type_C"/>
    <property type="match status" value="3"/>
</dbReference>
<protein>
    <recommendedName>
        <fullName evidence="2">F5/8 type C domain-containing protein</fullName>
    </recommendedName>
</protein>
<dbReference type="PANTHER" id="PTHR24543">
    <property type="entry name" value="MULTICOPPER OXIDASE-RELATED"/>
    <property type="match status" value="1"/>
</dbReference>
<dbReference type="SMART" id="SM00231">
    <property type="entry name" value="FA58C"/>
    <property type="match status" value="3"/>
</dbReference>
<name>A0AAE0GM70_9CHLO</name>
<feature type="region of interest" description="Disordered" evidence="1">
    <location>
        <begin position="289"/>
        <end position="329"/>
    </location>
</feature>
<feature type="compositionally biased region" description="Polar residues" evidence="1">
    <location>
        <begin position="220"/>
        <end position="246"/>
    </location>
</feature>
<organism evidence="3 4">
    <name type="scientific">Cymbomonas tetramitiformis</name>
    <dbReference type="NCBI Taxonomy" id="36881"/>
    <lineage>
        <taxon>Eukaryota</taxon>
        <taxon>Viridiplantae</taxon>
        <taxon>Chlorophyta</taxon>
        <taxon>Pyramimonadophyceae</taxon>
        <taxon>Pyramimonadales</taxon>
        <taxon>Pyramimonadaceae</taxon>
        <taxon>Cymbomonas</taxon>
    </lineage>
</organism>
<dbReference type="Proteomes" id="UP001190700">
    <property type="component" value="Unassembled WGS sequence"/>
</dbReference>